<dbReference type="InterPro" id="IPR010359">
    <property type="entry name" value="IrrE_HExxH"/>
</dbReference>
<evidence type="ECO:0000313" key="3">
    <source>
        <dbReference type="EMBL" id="GAA0256688.1"/>
    </source>
</evidence>
<accession>A0ABN0UNR4</accession>
<dbReference type="Pfam" id="PF06114">
    <property type="entry name" value="Peptidase_M78"/>
    <property type="match status" value="1"/>
</dbReference>
<evidence type="ECO:0000259" key="2">
    <source>
        <dbReference type="PROSITE" id="PS50943"/>
    </source>
</evidence>
<dbReference type="PANTHER" id="PTHR43236">
    <property type="entry name" value="ANTITOXIN HIGA1"/>
    <property type="match status" value="1"/>
</dbReference>
<proteinExistence type="inferred from homology"/>
<dbReference type="CDD" id="cd00093">
    <property type="entry name" value="HTH_XRE"/>
    <property type="match status" value="1"/>
</dbReference>
<comment type="similarity">
    <text evidence="1">Belongs to the short-chain fatty acyl-CoA assimilation regulator (ScfR) family.</text>
</comment>
<dbReference type="EMBL" id="BAAABU010000025">
    <property type="protein sequence ID" value="GAA0256688.1"/>
    <property type="molecule type" value="Genomic_DNA"/>
</dbReference>
<dbReference type="Pfam" id="PF01381">
    <property type="entry name" value="HTH_3"/>
    <property type="match status" value="1"/>
</dbReference>
<dbReference type="RefSeq" id="WP_343938556.1">
    <property type="nucleotide sequence ID" value="NZ_BAAABU010000025.1"/>
</dbReference>
<dbReference type="Gene3D" id="1.10.260.40">
    <property type="entry name" value="lambda repressor-like DNA-binding domains"/>
    <property type="match status" value="1"/>
</dbReference>
<evidence type="ECO:0000256" key="1">
    <source>
        <dbReference type="ARBA" id="ARBA00007227"/>
    </source>
</evidence>
<dbReference type="PANTHER" id="PTHR43236:SF2">
    <property type="entry name" value="BLL0069 PROTEIN"/>
    <property type="match status" value="1"/>
</dbReference>
<dbReference type="SUPFAM" id="SSF47413">
    <property type="entry name" value="lambda repressor-like DNA-binding domains"/>
    <property type="match status" value="1"/>
</dbReference>
<dbReference type="SMART" id="SM00530">
    <property type="entry name" value="HTH_XRE"/>
    <property type="match status" value="1"/>
</dbReference>
<organism evidence="3 4">
    <name type="scientific">Saccharothrix mutabilis subsp. mutabilis</name>
    <dbReference type="NCBI Taxonomy" id="66855"/>
    <lineage>
        <taxon>Bacteria</taxon>
        <taxon>Bacillati</taxon>
        <taxon>Actinomycetota</taxon>
        <taxon>Actinomycetes</taxon>
        <taxon>Pseudonocardiales</taxon>
        <taxon>Pseudonocardiaceae</taxon>
        <taxon>Saccharothrix</taxon>
    </lineage>
</organism>
<reference evidence="3 4" key="1">
    <citation type="journal article" date="2019" name="Int. J. Syst. Evol. Microbiol.">
        <title>The Global Catalogue of Microorganisms (GCM) 10K type strain sequencing project: providing services to taxonomists for standard genome sequencing and annotation.</title>
        <authorList>
            <consortium name="The Broad Institute Genomics Platform"/>
            <consortium name="The Broad Institute Genome Sequencing Center for Infectious Disease"/>
            <person name="Wu L."/>
            <person name="Ma J."/>
        </authorList>
    </citation>
    <scope>NUCLEOTIDE SEQUENCE [LARGE SCALE GENOMIC DNA]</scope>
    <source>
        <strain evidence="3 4">JCM 3380</strain>
    </source>
</reference>
<feature type="domain" description="HTH cro/C1-type" evidence="2">
    <location>
        <begin position="22"/>
        <end position="76"/>
    </location>
</feature>
<comment type="caution">
    <text evidence="3">The sequence shown here is derived from an EMBL/GenBank/DDBJ whole genome shotgun (WGS) entry which is preliminary data.</text>
</comment>
<gene>
    <name evidence="3" type="ORF">GCM10010492_67010</name>
</gene>
<sequence length="378" mass="42711">MTSRQRFYAYQPESFAPPGETLKEYLDEEGISQADLCRRTGLSTKHINQIVQGAASLSPETAVLLDQATGIPAIVWSRLEAAWQVHQSEIQTRAKLEEHVSWVSNFPLGYLHKMGILRDRKPSLENLQAILKFFGVASPDVAQQAWREYRTAFRRSTLVDGDEYAVATWLRLCEKAAREVGCSNYNKQNLVEALPELRKLTMEPPQVWIKKLPDLCSKLGIALVFKPALKNTHVSGATRWLTPEKAMVALSDRFKTDDTFWFSFFHEIGHLILHGKRLTFLDENPGEGGELLLHGDSKSDRKASPEIEADNFARNALIPDAVFDKFVTQTFTNDPGSIARFARKVGVSQGIVLGRLQHEGIVPWSRWRDMKQSVTFSD</sequence>
<dbReference type="InterPro" id="IPR010982">
    <property type="entry name" value="Lambda_DNA-bd_dom_sf"/>
</dbReference>
<dbReference type="Proteomes" id="UP001500416">
    <property type="component" value="Unassembled WGS sequence"/>
</dbReference>
<evidence type="ECO:0000313" key="4">
    <source>
        <dbReference type="Proteomes" id="UP001500416"/>
    </source>
</evidence>
<keyword evidence="4" id="KW-1185">Reference proteome</keyword>
<dbReference type="InterPro" id="IPR052345">
    <property type="entry name" value="Rad_response_metalloprotease"/>
</dbReference>
<dbReference type="InterPro" id="IPR001387">
    <property type="entry name" value="Cro/C1-type_HTH"/>
</dbReference>
<name>A0ABN0UNR4_9PSEU</name>
<dbReference type="PROSITE" id="PS50943">
    <property type="entry name" value="HTH_CROC1"/>
    <property type="match status" value="1"/>
</dbReference>
<protein>
    <submittedName>
        <fullName evidence="3">ImmA/IrrE family metallo-endopeptidase</fullName>
    </submittedName>
</protein>